<dbReference type="Gene3D" id="1.25.40.10">
    <property type="entry name" value="Tetratricopeptide repeat domain"/>
    <property type="match status" value="2"/>
</dbReference>
<feature type="region of interest" description="Disordered" evidence="1">
    <location>
        <begin position="1"/>
        <end position="23"/>
    </location>
</feature>
<protein>
    <submittedName>
        <fullName evidence="2">HCP-like protein</fullName>
    </submittedName>
</protein>
<organism evidence="2 3">
    <name type="scientific">Linnemannia elongata AG-77</name>
    <dbReference type="NCBI Taxonomy" id="1314771"/>
    <lineage>
        <taxon>Eukaryota</taxon>
        <taxon>Fungi</taxon>
        <taxon>Fungi incertae sedis</taxon>
        <taxon>Mucoromycota</taxon>
        <taxon>Mortierellomycotina</taxon>
        <taxon>Mortierellomycetes</taxon>
        <taxon>Mortierellales</taxon>
        <taxon>Mortierellaceae</taxon>
        <taxon>Linnemannia</taxon>
    </lineage>
</organism>
<dbReference type="InterPro" id="IPR011990">
    <property type="entry name" value="TPR-like_helical_dom_sf"/>
</dbReference>
<dbReference type="SMART" id="SM00671">
    <property type="entry name" value="SEL1"/>
    <property type="match status" value="3"/>
</dbReference>
<reference evidence="2 3" key="1">
    <citation type="submission" date="2016-05" db="EMBL/GenBank/DDBJ databases">
        <title>Genome sequencing reveals origins of a unique bacterial endosymbiosis in the earliest lineages of terrestrial Fungi.</title>
        <authorList>
            <consortium name="DOE Joint Genome Institute"/>
            <person name="Uehling J."/>
            <person name="Gryganskyi A."/>
            <person name="Hameed K."/>
            <person name="Tschaplinski T."/>
            <person name="Misztal P."/>
            <person name="Wu S."/>
            <person name="Desiro A."/>
            <person name="Vande Pol N."/>
            <person name="Du Z.-Y."/>
            <person name="Zienkiewicz A."/>
            <person name="Zienkiewicz K."/>
            <person name="Morin E."/>
            <person name="Tisserant E."/>
            <person name="Splivallo R."/>
            <person name="Hainaut M."/>
            <person name="Henrissat B."/>
            <person name="Ohm R."/>
            <person name="Kuo A."/>
            <person name="Yan J."/>
            <person name="Lipzen A."/>
            <person name="Nolan M."/>
            <person name="Labutti K."/>
            <person name="Barry K."/>
            <person name="Goldstein A."/>
            <person name="Labbe J."/>
            <person name="Schadt C."/>
            <person name="Tuskan G."/>
            <person name="Grigoriev I."/>
            <person name="Martin F."/>
            <person name="Vilgalys R."/>
            <person name="Bonito G."/>
        </authorList>
    </citation>
    <scope>NUCLEOTIDE SEQUENCE [LARGE SCALE GENOMIC DNA]</scope>
    <source>
        <strain evidence="2 3">AG-77</strain>
    </source>
</reference>
<dbReference type="SUPFAM" id="SSF81901">
    <property type="entry name" value="HCP-like"/>
    <property type="match status" value="2"/>
</dbReference>
<evidence type="ECO:0000313" key="2">
    <source>
        <dbReference type="EMBL" id="OAQ28824.1"/>
    </source>
</evidence>
<dbReference type="Pfam" id="PF08238">
    <property type="entry name" value="Sel1"/>
    <property type="match status" value="3"/>
</dbReference>
<dbReference type="InterPro" id="IPR052945">
    <property type="entry name" value="Mitotic_Regulator"/>
</dbReference>
<dbReference type="Proteomes" id="UP000078512">
    <property type="component" value="Unassembled WGS sequence"/>
</dbReference>
<dbReference type="PANTHER" id="PTHR43628">
    <property type="entry name" value="ACTIVATOR OF C KINASE PROTEIN 1-RELATED"/>
    <property type="match status" value="1"/>
</dbReference>
<dbReference type="EMBL" id="KV442045">
    <property type="protein sequence ID" value="OAQ28824.1"/>
    <property type="molecule type" value="Genomic_DNA"/>
</dbReference>
<accession>A0A197JX22</accession>
<dbReference type="PANTHER" id="PTHR43628:SF1">
    <property type="entry name" value="CHITIN SYNTHASE REGULATORY FACTOR 2-RELATED"/>
    <property type="match status" value="1"/>
</dbReference>
<evidence type="ECO:0000256" key="1">
    <source>
        <dbReference type="SAM" id="MobiDB-lite"/>
    </source>
</evidence>
<gene>
    <name evidence="2" type="ORF">K457DRAFT_138343</name>
</gene>
<sequence>MTQKHPDVQAVRAVSRASRPSTPNPDDIIYIQVYTDPETKNQFVLWDDIRQVFDDALHVRHQAKALPFLKGADYNPLKPFRIAAVPDVVLDVHVSEPKASFTTQSVVSPPLLHPHAIASAPAPQQPSGRDQIRQYASHCPLTSLQSNPAPQPLAPTQQPSVIAPVHVLNSNNKEASLKHDKVAATKKGTAAGQVDLELLYEQGYTSPEDHKKVRECYLKNIHRGLPKALISVGDLFFEGQGVAKDKKAALGWYLKAASQGDTFAQAKVDALLFRSNRDQVGTGDRLGDALEISSVCTEDTLTTRVVDDASTTTRDSVEERERDDIIESIASMTIVDQQDGDEELPPYEYHPTTRPHRPQQPRSTFSTYFESDTISIVISDANGGNKDAQFALGERYRVGKGVQQDYKVALDWILKAAQQGYGEAQYQAGQMYEEGLGTRTGKDLNLGLAAVWYRKAAEGCVADAHERYMRLRDMGYS</sequence>
<keyword evidence="3" id="KW-1185">Reference proteome</keyword>
<proteinExistence type="predicted"/>
<dbReference type="AlphaFoldDB" id="A0A197JX22"/>
<dbReference type="InterPro" id="IPR006597">
    <property type="entry name" value="Sel1-like"/>
</dbReference>
<evidence type="ECO:0000313" key="3">
    <source>
        <dbReference type="Proteomes" id="UP000078512"/>
    </source>
</evidence>
<dbReference type="STRING" id="1314771.A0A197JX22"/>
<dbReference type="OrthoDB" id="2387984at2759"/>
<name>A0A197JX22_9FUNG</name>